<reference evidence="3 4" key="1">
    <citation type="submission" date="2018-12" db="EMBL/GenBank/DDBJ databases">
        <authorList>
            <person name="Li S."/>
            <person name="Yang R."/>
            <person name="Chen G."/>
            <person name="Zou L."/>
            <person name="Zhang C."/>
            <person name="Chen Y."/>
            <person name="Liu Z."/>
            <person name="Li Y."/>
            <person name="Yan Y."/>
            <person name="Huang M."/>
            <person name="Chen T."/>
        </authorList>
    </citation>
    <scope>NUCLEOTIDE SEQUENCE [LARGE SCALE GENOMIC DNA]</scope>
    <source>
        <strain evidence="3 4">1257</strain>
    </source>
</reference>
<name>A0A3Q8U4R9_9PSED</name>
<dbReference type="OrthoDB" id="5653126at2"/>
<evidence type="ECO:0000256" key="1">
    <source>
        <dbReference type="SAM" id="MobiDB-lite"/>
    </source>
</evidence>
<dbReference type="EMBL" id="CP034338">
    <property type="protein sequence ID" value="AZL71528.1"/>
    <property type="molecule type" value="Genomic_DNA"/>
</dbReference>
<dbReference type="AlphaFoldDB" id="A0A3Q8U4R9"/>
<proteinExistence type="predicted"/>
<dbReference type="InterPro" id="IPR046673">
    <property type="entry name" value="ToxA_N"/>
</dbReference>
<dbReference type="CDD" id="cd14729">
    <property type="entry name" value="RtxA-like"/>
    <property type="match status" value="1"/>
</dbReference>
<protein>
    <submittedName>
        <fullName evidence="3">Membrane-targeted effector domain-containing toxin</fullName>
    </submittedName>
</protein>
<feature type="domain" description="Dermonecrotic toxin N-terminal" evidence="2">
    <location>
        <begin position="23"/>
        <end position="286"/>
    </location>
</feature>
<feature type="compositionally biased region" description="Low complexity" evidence="1">
    <location>
        <begin position="440"/>
        <end position="449"/>
    </location>
</feature>
<feature type="compositionally biased region" description="Acidic residues" evidence="1">
    <location>
        <begin position="450"/>
        <end position="466"/>
    </location>
</feature>
<gene>
    <name evidence="3" type="ORF">EJA05_22370</name>
</gene>
<feature type="region of interest" description="Disordered" evidence="1">
    <location>
        <begin position="440"/>
        <end position="469"/>
    </location>
</feature>
<sequence length="980" mass="109843">MSLDPMHTNEQKALHNLASQLIADCPDMREMARHVAQQVLERNGLRSLDPDKVFLHRFKRAVSSPRTFNGWQHFETPYQSLTLPQLVMHRFNVSEQDNADLLGYLVGFYSDGPDKGVYDEHNEVRLDARQVMDYFWSIDFAADFNKHLSAFWSGQSTQFRTLAKANFLSKVLEVCAHDPGSALARCCGEVSQALVGGQFWPPTQEQLQQEVVPSPEIRLCALDIGGHVATDILRVEMQDGRQLLYLPGEVDALQLFPDSNELFWWVLNHNNQAENRVRFMGHFSLADREEGDSNVGLNHLVDLLYQGWGRSDYSGLNTLDLTIQGDAFSWLRDKAHQRMLDDAYFSLRTNSDLRKQMWIGYLRAFARVFGPMAAVDWPVALAVVGAGLAETGLNIDQAINGHTTRDRKAGVTGAIFAAINTLFNATFLRGAPGKPLAELGESAEAAETGSIEEDAASSEQDETQAQEEDRAIEADDLHAWVPRPFWPGQSWELLAPFETNVLLTGEPGSGVLEGVYTQDGQFYVLVDELPYQVRYVNELKTWTIVDPENPFSFYKSQGIRLADDGQWYPLERLGLNGGGLSRLKVWGRTGNGASLPALPETPYEVPANQRPLLRAVTDLELTGDRLDIMNPQRNTAIQHFLELREQLAADAARFMQAPELPPRPRIPEPVANSTPKDLFRQIYDNTNGLVVGEAHSGIGSKRLLIDNMSLLRKLKVKTLYMEHFQTDFQQADLDMFNRTGQMSPDLDTYVSSQDRGHFTDPSGRYTFRQVLVAAQKNGVRIQSIDCMASYKQQWSTAPSKVARQEMMNFFAHRIIQADQAVRGPGRWVALVGNTHANSFAGVAGLAETEGAIGLRVEDVPTGQPDRFDTDPGLDIADGRVSRVKSDLRLRAAVDTSRSAAQDLDTLLPHPGDYTLEHEGGNSVVVSRGRDMTLRRTLIKREGRYIYIERPEWGSLHERRLPQLADLHTFLALRGMHYIGT</sequence>
<dbReference type="Proteomes" id="UP000268230">
    <property type="component" value="Chromosome"/>
</dbReference>
<accession>A0A3Q8U4R9</accession>
<organism evidence="3 4">
    <name type="scientific">Pseudomonas entomophila</name>
    <dbReference type="NCBI Taxonomy" id="312306"/>
    <lineage>
        <taxon>Bacteria</taxon>
        <taxon>Pseudomonadati</taxon>
        <taxon>Pseudomonadota</taxon>
        <taxon>Gammaproteobacteria</taxon>
        <taxon>Pseudomonadales</taxon>
        <taxon>Pseudomonadaceae</taxon>
        <taxon>Pseudomonas</taxon>
    </lineage>
</organism>
<dbReference type="KEGG" id="pory:EJA05_22370"/>
<dbReference type="Pfam" id="PF20178">
    <property type="entry name" value="ToxA_N"/>
    <property type="match status" value="1"/>
</dbReference>
<evidence type="ECO:0000259" key="2">
    <source>
        <dbReference type="Pfam" id="PF20178"/>
    </source>
</evidence>
<dbReference type="SUPFAM" id="SSF159501">
    <property type="entry name" value="EreA/ChaN-like"/>
    <property type="match status" value="1"/>
</dbReference>
<dbReference type="Gene3D" id="3.40.50.11550">
    <property type="match status" value="1"/>
</dbReference>
<evidence type="ECO:0000313" key="4">
    <source>
        <dbReference type="Proteomes" id="UP000268230"/>
    </source>
</evidence>
<evidence type="ECO:0000313" key="3">
    <source>
        <dbReference type="EMBL" id="AZL71528.1"/>
    </source>
</evidence>